<protein>
    <submittedName>
        <fullName evidence="2">Uncharacterized protein</fullName>
    </submittedName>
</protein>
<dbReference type="EMBL" id="CAJNOK010016737">
    <property type="protein sequence ID" value="CAF1250790.1"/>
    <property type="molecule type" value="Genomic_DNA"/>
</dbReference>
<dbReference type="AlphaFoldDB" id="A0A8S2PQN9"/>
<evidence type="ECO:0000313" key="1">
    <source>
        <dbReference type="EMBL" id="CAF1250790.1"/>
    </source>
</evidence>
<dbReference type="EMBL" id="CAJOBA010038296">
    <property type="protein sequence ID" value="CAF4058354.1"/>
    <property type="molecule type" value="Genomic_DNA"/>
</dbReference>
<gene>
    <name evidence="1" type="ORF">OVA965_LOCUS26268</name>
    <name evidence="2" type="ORF">TMI583_LOCUS27014</name>
</gene>
<accession>A0A8S2PQN9</accession>
<reference evidence="2" key="1">
    <citation type="submission" date="2021-02" db="EMBL/GenBank/DDBJ databases">
        <authorList>
            <person name="Nowell W R."/>
        </authorList>
    </citation>
    <scope>NUCLEOTIDE SEQUENCE</scope>
</reference>
<proteinExistence type="predicted"/>
<evidence type="ECO:0000313" key="3">
    <source>
        <dbReference type="Proteomes" id="UP000682733"/>
    </source>
</evidence>
<name>A0A8S2PQN9_9BILA</name>
<dbReference type="Proteomes" id="UP000677228">
    <property type="component" value="Unassembled WGS sequence"/>
</dbReference>
<dbReference type="Proteomes" id="UP000682733">
    <property type="component" value="Unassembled WGS sequence"/>
</dbReference>
<evidence type="ECO:0000313" key="2">
    <source>
        <dbReference type="EMBL" id="CAF4058354.1"/>
    </source>
</evidence>
<comment type="caution">
    <text evidence="2">The sequence shown here is derived from an EMBL/GenBank/DDBJ whole genome shotgun (WGS) entry which is preliminary data.</text>
</comment>
<sequence>MTKHFIFGISVKTMFPNVLHKGCLFHFGQCVWRQIQTQGLSMKYQHDEHFRLNVKKLIALAFVPIVDVVEGFVLVAGEFDDDADEVVEYFEKIWIGEQKKRVFAKPMPYLGSASKTELIDEAVEKSHNLLINWNIYERVVDDLTRSNNSVEGWQSAFANRVSISHPTVAKLADKIRREQSKFEVDIAQIRQGHEPKPKKASYRKRDDRIKRLVNAYDTNHLDEYLNSIAANVKLITLYSRIYTTIWPKLRPNKEKLKNHINTVKNLSRYDWNTSYVMYFSRM</sequence>
<organism evidence="2 3">
    <name type="scientific">Didymodactylos carnosus</name>
    <dbReference type="NCBI Taxonomy" id="1234261"/>
    <lineage>
        <taxon>Eukaryota</taxon>
        <taxon>Metazoa</taxon>
        <taxon>Spiralia</taxon>
        <taxon>Gnathifera</taxon>
        <taxon>Rotifera</taxon>
        <taxon>Eurotatoria</taxon>
        <taxon>Bdelloidea</taxon>
        <taxon>Philodinida</taxon>
        <taxon>Philodinidae</taxon>
        <taxon>Didymodactylos</taxon>
    </lineage>
</organism>